<dbReference type="GO" id="GO:0005736">
    <property type="term" value="C:RNA polymerase I complex"/>
    <property type="evidence" value="ECO:0007669"/>
    <property type="project" value="TreeGrafter"/>
</dbReference>
<dbReference type="GO" id="GO:0003899">
    <property type="term" value="F:DNA-directed RNA polymerase activity"/>
    <property type="evidence" value="ECO:0007669"/>
    <property type="project" value="InterPro"/>
</dbReference>
<evidence type="ECO:0008006" key="9">
    <source>
        <dbReference type="Google" id="ProtNLM"/>
    </source>
</evidence>
<dbReference type="Pfam" id="PF01191">
    <property type="entry name" value="RNA_pol_Rpb5_C"/>
    <property type="match status" value="1"/>
</dbReference>
<dbReference type="InterPro" id="IPR014381">
    <property type="entry name" value="Arch_Rpo5/euc_Rpb5"/>
</dbReference>
<sequence length="213" mass="25277">MSSTEWASMTSEQKEREFTRLWRVRRTVFQMLNDRGYSVTNADLNMTLDAFRKEHPRVDDFDRSSLNMIVKHQDKADTIVVFFVDRLRAETFKNFHEKVIINNTNRAIIVQRDSPTSPVLRQVEAEGDRYELFMEVDLVINIIQHKLVPEHKPLNEEEKRQLLSRYGLKQEQLPRIVRNDPVARYFGLRRGQVIKITRASETAGRYVTYRICF</sequence>
<evidence type="ECO:0000313" key="8">
    <source>
        <dbReference type="Proteomes" id="UP000030693"/>
    </source>
</evidence>
<gene>
    <name evidence="7" type="ORF">H696_00236</name>
</gene>
<dbReference type="GeneID" id="20524961"/>
<dbReference type="Gene3D" id="3.90.940.20">
    <property type="entry name" value="RPB5-like RNA polymerase subunit"/>
    <property type="match status" value="1"/>
</dbReference>
<dbReference type="RefSeq" id="XP_009492356.1">
    <property type="nucleotide sequence ID" value="XM_009494081.1"/>
</dbReference>
<dbReference type="GO" id="GO:0005666">
    <property type="term" value="C:RNA polymerase III complex"/>
    <property type="evidence" value="ECO:0007669"/>
    <property type="project" value="TreeGrafter"/>
</dbReference>
<accession>A0A058ZFC6</accession>
<dbReference type="FunFam" id="3.90.940.20:FF:000001">
    <property type="entry name" value="DNA-directed RNA polymerases I, II, and III subunit RPABC1"/>
    <property type="match status" value="1"/>
</dbReference>
<dbReference type="GO" id="GO:0006366">
    <property type="term" value="P:transcription by RNA polymerase II"/>
    <property type="evidence" value="ECO:0007669"/>
    <property type="project" value="TreeGrafter"/>
</dbReference>
<evidence type="ECO:0000313" key="7">
    <source>
        <dbReference type="EMBL" id="KCV72656.1"/>
    </source>
</evidence>
<dbReference type="OrthoDB" id="248779at2759"/>
<dbReference type="RefSeq" id="XP_009492357.1">
    <property type="nucleotide sequence ID" value="XM_009494082.1"/>
</dbReference>
<dbReference type="STRING" id="691883.A0A058ZFC6"/>
<dbReference type="Proteomes" id="UP000030693">
    <property type="component" value="Unassembled WGS sequence"/>
</dbReference>
<dbReference type="SUPFAM" id="SSF53036">
    <property type="entry name" value="Eukaryotic RPB5 N-terminal domain"/>
    <property type="match status" value="1"/>
</dbReference>
<organism evidence="7">
    <name type="scientific">Fonticula alba</name>
    <name type="common">Slime mold</name>
    <dbReference type="NCBI Taxonomy" id="691883"/>
    <lineage>
        <taxon>Eukaryota</taxon>
        <taxon>Rotosphaerida</taxon>
        <taxon>Fonticulaceae</taxon>
        <taxon>Fonticula</taxon>
    </lineage>
</organism>
<dbReference type="Pfam" id="PF03871">
    <property type="entry name" value="RNA_pol_Rpb5_N"/>
    <property type="match status" value="1"/>
</dbReference>
<dbReference type="InterPro" id="IPR005571">
    <property type="entry name" value="RNA_pol_Rpb5_N"/>
</dbReference>
<keyword evidence="3" id="KW-0539">Nucleus</keyword>
<dbReference type="EMBL" id="KB932201">
    <property type="protein sequence ID" value="KCV72655.1"/>
    <property type="molecule type" value="Genomic_DNA"/>
</dbReference>
<evidence type="ECO:0000256" key="1">
    <source>
        <dbReference type="ARBA" id="ARBA00004123"/>
    </source>
</evidence>
<evidence type="ECO:0000259" key="5">
    <source>
        <dbReference type="Pfam" id="PF01191"/>
    </source>
</evidence>
<dbReference type="SUPFAM" id="SSF55287">
    <property type="entry name" value="RPB5-like RNA polymerase subunit"/>
    <property type="match status" value="1"/>
</dbReference>
<proteinExistence type="inferred from homology"/>
<dbReference type="eggNOG" id="KOG3218">
    <property type="taxonomic scope" value="Eukaryota"/>
</dbReference>
<dbReference type="HAMAP" id="MF_00025">
    <property type="entry name" value="RNApol_Rpo5_RPB5"/>
    <property type="match status" value="1"/>
</dbReference>
<comment type="similarity">
    <text evidence="4">Belongs to the archaeal Rpo5/eukaryotic RPB5 RNA polymerase subunit family.</text>
</comment>
<feature type="domain" description="RNA polymerase Rpb5 N-terminal" evidence="6">
    <location>
        <begin position="15"/>
        <end position="97"/>
    </location>
</feature>
<dbReference type="GO" id="GO:0005665">
    <property type="term" value="C:RNA polymerase II, core complex"/>
    <property type="evidence" value="ECO:0007669"/>
    <property type="project" value="TreeGrafter"/>
</dbReference>
<dbReference type="InterPro" id="IPR000783">
    <property type="entry name" value="RNA_pol_subH/Rpb5_C"/>
</dbReference>
<dbReference type="EMBL" id="KB932201">
    <property type="protein sequence ID" value="KCV72656.1"/>
    <property type="molecule type" value="Genomic_DNA"/>
</dbReference>
<name>A0A058ZFC6_FONAL</name>
<dbReference type="InterPro" id="IPR035913">
    <property type="entry name" value="RPB5-like_sf"/>
</dbReference>
<evidence type="ECO:0000256" key="4">
    <source>
        <dbReference type="ARBA" id="ARBA00025765"/>
    </source>
</evidence>
<dbReference type="GO" id="GO:0003677">
    <property type="term" value="F:DNA binding"/>
    <property type="evidence" value="ECO:0007669"/>
    <property type="project" value="InterPro"/>
</dbReference>
<evidence type="ECO:0000259" key="6">
    <source>
        <dbReference type="Pfam" id="PF03871"/>
    </source>
</evidence>
<dbReference type="NCBIfam" id="NF007129">
    <property type="entry name" value="PRK09570.1"/>
    <property type="match status" value="1"/>
</dbReference>
<dbReference type="PANTHER" id="PTHR10535">
    <property type="entry name" value="DNA-DIRECTED RNA POLYMERASES I, II, AND III SUBUNIT RPABC1"/>
    <property type="match status" value="1"/>
</dbReference>
<protein>
    <recommendedName>
        <fullName evidence="9">DNA-directed RNA polymerase I, II, and III subunit RPABC1</fullName>
    </recommendedName>
</protein>
<feature type="domain" description="RNA polymerase subunit H/Rpb5 C-terminal" evidence="5">
    <location>
        <begin position="140"/>
        <end position="212"/>
    </location>
</feature>
<keyword evidence="2" id="KW-0804">Transcription</keyword>
<dbReference type="GO" id="GO:0006362">
    <property type="term" value="P:transcription elongation by RNA polymerase I"/>
    <property type="evidence" value="ECO:0007669"/>
    <property type="project" value="TreeGrafter"/>
</dbReference>
<dbReference type="OMA" id="VRDRGYF"/>
<dbReference type="GO" id="GO:0042797">
    <property type="term" value="P:tRNA transcription by RNA polymerase III"/>
    <property type="evidence" value="ECO:0007669"/>
    <property type="project" value="TreeGrafter"/>
</dbReference>
<reference evidence="7" key="1">
    <citation type="submission" date="2013-04" db="EMBL/GenBank/DDBJ databases">
        <title>The Genome Sequence of Fonticula alba ATCC 38817.</title>
        <authorList>
            <consortium name="The Broad Institute Genomics Platform"/>
            <person name="Russ C."/>
            <person name="Cuomo C."/>
            <person name="Burger G."/>
            <person name="Gray M.W."/>
            <person name="Holland P.W.H."/>
            <person name="King N."/>
            <person name="Lang F.B.F."/>
            <person name="Roger A.J."/>
            <person name="Ruiz-Trillo I."/>
            <person name="Brown M."/>
            <person name="Walker B."/>
            <person name="Young S."/>
            <person name="Zeng Q."/>
            <person name="Gargeya S."/>
            <person name="Fitzgerald M."/>
            <person name="Haas B."/>
            <person name="Abouelleil A."/>
            <person name="Allen A.W."/>
            <person name="Alvarado L."/>
            <person name="Arachchi H.M."/>
            <person name="Berlin A.M."/>
            <person name="Chapman S.B."/>
            <person name="Gainer-Dewar J."/>
            <person name="Goldberg J."/>
            <person name="Griggs A."/>
            <person name="Gujja S."/>
            <person name="Hansen M."/>
            <person name="Howarth C."/>
            <person name="Imamovic A."/>
            <person name="Ireland A."/>
            <person name="Larimer J."/>
            <person name="McCowan C."/>
            <person name="Murphy C."/>
            <person name="Pearson M."/>
            <person name="Poon T.W."/>
            <person name="Priest M."/>
            <person name="Roberts A."/>
            <person name="Saif S."/>
            <person name="Shea T."/>
            <person name="Sisk P."/>
            <person name="Sykes S."/>
            <person name="Wortman J."/>
            <person name="Nusbaum C."/>
            <person name="Birren B."/>
        </authorList>
    </citation>
    <scope>NUCLEOTIDE SEQUENCE [LARGE SCALE GENOMIC DNA]</scope>
    <source>
        <strain evidence="7">ATCC 38817</strain>
    </source>
</reference>
<dbReference type="PIRSF" id="PIRSF000747">
    <property type="entry name" value="RPB5"/>
    <property type="match status" value="1"/>
</dbReference>
<evidence type="ECO:0000256" key="3">
    <source>
        <dbReference type="ARBA" id="ARBA00023242"/>
    </source>
</evidence>
<keyword evidence="8" id="KW-1185">Reference proteome</keyword>
<comment type="subcellular location">
    <subcellularLocation>
        <location evidence="1">Nucleus</location>
    </subcellularLocation>
</comment>
<dbReference type="Gene3D" id="3.40.1340.10">
    <property type="entry name" value="RNA polymerase, Rpb5, N-terminal domain"/>
    <property type="match status" value="1"/>
</dbReference>
<dbReference type="AlphaFoldDB" id="A0A058ZFC6"/>
<dbReference type="PANTHER" id="PTHR10535:SF0">
    <property type="entry name" value="DNA-DIRECTED RNA POLYMERASES I, II, AND III SUBUNIT RPABC1"/>
    <property type="match status" value="1"/>
</dbReference>
<dbReference type="InterPro" id="IPR036710">
    <property type="entry name" value="RNA_pol_Rpb5_N_sf"/>
</dbReference>
<evidence type="ECO:0000256" key="2">
    <source>
        <dbReference type="ARBA" id="ARBA00023163"/>
    </source>
</evidence>